<dbReference type="Proteomes" id="UP001209229">
    <property type="component" value="Unassembled WGS sequence"/>
</dbReference>
<dbReference type="PROSITE" id="PS51257">
    <property type="entry name" value="PROKAR_LIPOPROTEIN"/>
    <property type="match status" value="1"/>
</dbReference>
<sequence length="136" mass="16161">MKHFSLILTLFTITLSISSCKDNYDPISYQINNSSDYDLKIVGYSAFDKSYNDTLLISSYEIKELFYRESKDIKDTERLNETFTDIYDSLLIYIDNNIAKNYHHEDAFFDIENWNLIQDDDKFDAFYYLTNDSLDI</sequence>
<accession>A0AAE3M5M3</accession>
<dbReference type="AlphaFoldDB" id="A0AAE3M5M3"/>
<gene>
    <name evidence="1" type="ORF">OM075_14105</name>
</gene>
<evidence type="ECO:0000313" key="2">
    <source>
        <dbReference type="Proteomes" id="UP001209229"/>
    </source>
</evidence>
<evidence type="ECO:0000313" key="1">
    <source>
        <dbReference type="EMBL" id="MCW3787604.1"/>
    </source>
</evidence>
<keyword evidence="2" id="KW-1185">Reference proteome</keyword>
<protein>
    <submittedName>
        <fullName evidence="1">Uncharacterized protein</fullName>
    </submittedName>
</protein>
<dbReference type="RefSeq" id="WP_301191169.1">
    <property type="nucleotide sequence ID" value="NZ_JAPDPJ010000033.1"/>
</dbReference>
<organism evidence="1 2">
    <name type="scientific">Plebeiibacterium sediminum</name>
    <dbReference type="NCBI Taxonomy" id="2992112"/>
    <lineage>
        <taxon>Bacteria</taxon>
        <taxon>Pseudomonadati</taxon>
        <taxon>Bacteroidota</taxon>
        <taxon>Bacteroidia</taxon>
        <taxon>Marinilabiliales</taxon>
        <taxon>Marinilabiliaceae</taxon>
        <taxon>Plebeiibacterium</taxon>
    </lineage>
</organism>
<dbReference type="EMBL" id="JAPDPJ010000033">
    <property type="protein sequence ID" value="MCW3787604.1"/>
    <property type="molecule type" value="Genomic_DNA"/>
</dbReference>
<comment type="caution">
    <text evidence="1">The sequence shown here is derived from an EMBL/GenBank/DDBJ whole genome shotgun (WGS) entry which is preliminary data.</text>
</comment>
<reference evidence="1" key="1">
    <citation type="submission" date="2022-10" db="EMBL/GenBank/DDBJ databases">
        <authorList>
            <person name="Yu W.X."/>
        </authorList>
    </citation>
    <scope>NUCLEOTIDE SEQUENCE</scope>
    <source>
        <strain evidence="1">AAT</strain>
    </source>
</reference>
<name>A0AAE3M5M3_9BACT</name>
<proteinExistence type="predicted"/>